<dbReference type="InterPro" id="IPR036390">
    <property type="entry name" value="WH_DNA-bd_sf"/>
</dbReference>
<keyword evidence="1" id="KW-0805">Transcription regulation</keyword>
<evidence type="ECO:0000256" key="2">
    <source>
        <dbReference type="ARBA" id="ARBA00023125"/>
    </source>
</evidence>
<comment type="caution">
    <text evidence="5">The sequence shown here is derived from an EMBL/GenBank/DDBJ whole genome shotgun (WGS) entry which is preliminary data.</text>
</comment>
<accession>A0ABP7G5C4</accession>
<name>A0ABP7G5C4_9ACTN</name>
<dbReference type="Proteomes" id="UP001500908">
    <property type="component" value="Unassembled WGS sequence"/>
</dbReference>
<evidence type="ECO:0000256" key="3">
    <source>
        <dbReference type="ARBA" id="ARBA00023163"/>
    </source>
</evidence>
<evidence type="ECO:0000256" key="1">
    <source>
        <dbReference type="ARBA" id="ARBA00023015"/>
    </source>
</evidence>
<feature type="domain" description="HTH arsR-type" evidence="4">
    <location>
        <begin position="280"/>
        <end position="354"/>
    </location>
</feature>
<dbReference type="CDD" id="cd00090">
    <property type="entry name" value="HTH_ARSR"/>
    <property type="match status" value="1"/>
</dbReference>
<dbReference type="InterPro" id="IPR051011">
    <property type="entry name" value="Metal_resp_trans_reg"/>
</dbReference>
<dbReference type="Gene3D" id="1.10.10.10">
    <property type="entry name" value="Winged helix-like DNA-binding domain superfamily/Winged helix DNA-binding domain"/>
    <property type="match status" value="1"/>
</dbReference>
<keyword evidence="6" id="KW-1185">Reference proteome</keyword>
<evidence type="ECO:0000313" key="5">
    <source>
        <dbReference type="EMBL" id="GAA3755313.1"/>
    </source>
</evidence>
<dbReference type="SUPFAM" id="SSF46785">
    <property type="entry name" value="Winged helix' DNA-binding domain"/>
    <property type="match status" value="1"/>
</dbReference>
<proteinExistence type="predicted"/>
<dbReference type="PANTHER" id="PTHR43132">
    <property type="entry name" value="ARSENICAL RESISTANCE OPERON REPRESSOR ARSR-RELATED"/>
    <property type="match status" value="1"/>
</dbReference>
<organism evidence="5 6">
    <name type="scientific">Salinactinospora qingdaonensis</name>
    <dbReference type="NCBI Taxonomy" id="702744"/>
    <lineage>
        <taxon>Bacteria</taxon>
        <taxon>Bacillati</taxon>
        <taxon>Actinomycetota</taxon>
        <taxon>Actinomycetes</taxon>
        <taxon>Streptosporangiales</taxon>
        <taxon>Nocardiopsidaceae</taxon>
        <taxon>Salinactinospora</taxon>
    </lineage>
</organism>
<dbReference type="Pfam" id="PF12840">
    <property type="entry name" value="HTH_20"/>
    <property type="match status" value="1"/>
</dbReference>
<keyword evidence="2" id="KW-0238">DNA-binding</keyword>
<dbReference type="RefSeq" id="WP_344973923.1">
    <property type="nucleotide sequence ID" value="NZ_BAABDD010000020.1"/>
</dbReference>
<gene>
    <name evidence="5" type="ORF">GCM10022402_37460</name>
</gene>
<dbReference type="InterPro" id="IPR001845">
    <property type="entry name" value="HTH_ArsR_DNA-bd_dom"/>
</dbReference>
<dbReference type="InterPro" id="IPR011991">
    <property type="entry name" value="ArsR-like_HTH"/>
</dbReference>
<evidence type="ECO:0000313" key="6">
    <source>
        <dbReference type="Proteomes" id="UP001500908"/>
    </source>
</evidence>
<dbReference type="InterPro" id="IPR036388">
    <property type="entry name" value="WH-like_DNA-bd_sf"/>
</dbReference>
<protein>
    <submittedName>
        <fullName evidence="5">Winged helix-turn-helix domain-containing protein</fullName>
    </submittedName>
</protein>
<sequence length="356" mass="39063">MSEPDTHGSATPSFDAIRTMLGTVAGLVCQEVLRVLRIHFTPESPEEIHHADQPDAMWEILLSLHALQERADTGDSRWRARVAEGMTGPMRRLAHLTPPRGYSPDFLTPLSGPGGVEQGLDAVLATPPSRLRRDLALLARQQHRSTTVRGLLREGPTALRPVAAAMRSYYELALAPEWERLGSRMEHNLASGPGTAGAPREIPPPLRASTRWQGWVLTIAYPVSRDLSLAGRPLYLIPSFFCRRYPIALHDPGLTPVVVYPAVHTSVVPVAPSVEPQRRTVLARLLGGTRAAVFEAIAHGCTTTELARRLDISPASASEHTAVLRDAGLVRSQRRRNTVYHQMTELGYGLLLGERN</sequence>
<dbReference type="SMART" id="SM00418">
    <property type="entry name" value="HTH_ARSR"/>
    <property type="match status" value="1"/>
</dbReference>
<dbReference type="PANTHER" id="PTHR43132:SF8">
    <property type="entry name" value="HTH-TYPE TRANSCRIPTIONAL REGULATOR KMTR"/>
    <property type="match status" value="1"/>
</dbReference>
<keyword evidence="3" id="KW-0804">Transcription</keyword>
<dbReference type="EMBL" id="BAABDD010000020">
    <property type="protein sequence ID" value="GAA3755313.1"/>
    <property type="molecule type" value="Genomic_DNA"/>
</dbReference>
<evidence type="ECO:0000259" key="4">
    <source>
        <dbReference type="SMART" id="SM00418"/>
    </source>
</evidence>
<reference evidence="6" key="1">
    <citation type="journal article" date="2019" name="Int. J. Syst. Evol. Microbiol.">
        <title>The Global Catalogue of Microorganisms (GCM) 10K type strain sequencing project: providing services to taxonomists for standard genome sequencing and annotation.</title>
        <authorList>
            <consortium name="The Broad Institute Genomics Platform"/>
            <consortium name="The Broad Institute Genome Sequencing Center for Infectious Disease"/>
            <person name="Wu L."/>
            <person name="Ma J."/>
        </authorList>
    </citation>
    <scope>NUCLEOTIDE SEQUENCE [LARGE SCALE GENOMIC DNA]</scope>
    <source>
        <strain evidence="6">JCM 17137</strain>
    </source>
</reference>